<proteinExistence type="predicted"/>
<protein>
    <submittedName>
        <fullName evidence="3">Uncharacterized protein</fullName>
    </submittedName>
</protein>
<evidence type="ECO:0000256" key="2">
    <source>
        <dbReference type="SAM" id="SignalP"/>
    </source>
</evidence>
<gene>
    <name evidence="3" type="ORF">B9H00_10600</name>
</gene>
<sequence length="124" mass="13111">MKTLRIVVCGLSLALVPVLALATSPPSEEDGSSTQSSPSVSSVQNTDELSRPGGASGMEDQSGSMQRERQQQLKDSHESSSAMERQHQKQGVGSMNDDNTTKTPQGSAEVPDERTQDDTAPPSP</sequence>
<feature type="region of interest" description="Disordered" evidence="1">
    <location>
        <begin position="23"/>
        <end position="124"/>
    </location>
</feature>
<dbReference type="KEGG" id="kma:B9H00_10600"/>
<organism evidence="3 4">
    <name type="scientific">Kushneria marisflavi</name>
    <dbReference type="NCBI Taxonomy" id="157779"/>
    <lineage>
        <taxon>Bacteria</taxon>
        <taxon>Pseudomonadati</taxon>
        <taxon>Pseudomonadota</taxon>
        <taxon>Gammaproteobacteria</taxon>
        <taxon>Oceanospirillales</taxon>
        <taxon>Halomonadaceae</taxon>
        <taxon>Kushneria</taxon>
    </lineage>
</organism>
<dbReference type="Proteomes" id="UP000194457">
    <property type="component" value="Chromosome"/>
</dbReference>
<feature type="compositionally biased region" description="Polar residues" evidence="1">
    <location>
        <begin position="79"/>
        <end position="106"/>
    </location>
</feature>
<reference evidence="3 4" key="1">
    <citation type="submission" date="2017-05" db="EMBL/GenBank/DDBJ databases">
        <authorList>
            <person name="Song R."/>
            <person name="Chenine A.L."/>
            <person name="Ruprecht R.M."/>
        </authorList>
    </citation>
    <scope>NUCLEOTIDE SEQUENCE [LARGE SCALE GENOMIC DNA]</scope>
    <source>
        <strain evidence="3">SW32</strain>
    </source>
</reference>
<name>A0A240UPP2_9GAMM</name>
<feature type="signal peptide" evidence="2">
    <location>
        <begin position="1"/>
        <end position="22"/>
    </location>
</feature>
<evidence type="ECO:0000313" key="3">
    <source>
        <dbReference type="EMBL" id="ART63454.1"/>
    </source>
</evidence>
<dbReference type="EMBL" id="CP021358">
    <property type="protein sequence ID" value="ART63454.1"/>
    <property type="molecule type" value="Genomic_DNA"/>
</dbReference>
<accession>A0A240UPP2</accession>
<dbReference type="OrthoDB" id="6183571at2"/>
<feature type="compositionally biased region" description="Basic and acidic residues" evidence="1">
    <location>
        <begin position="66"/>
        <end position="78"/>
    </location>
</feature>
<feature type="compositionally biased region" description="Low complexity" evidence="1">
    <location>
        <begin position="23"/>
        <end position="44"/>
    </location>
</feature>
<dbReference type="RefSeq" id="WP_086900637.1">
    <property type="nucleotide sequence ID" value="NZ_CP021358.1"/>
</dbReference>
<evidence type="ECO:0000256" key="1">
    <source>
        <dbReference type="SAM" id="MobiDB-lite"/>
    </source>
</evidence>
<dbReference type="AlphaFoldDB" id="A0A240UPP2"/>
<feature type="chain" id="PRO_5043893139" evidence="2">
    <location>
        <begin position="23"/>
        <end position="124"/>
    </location>
</feature>
<evidence type="ECO:0000313" key="4">
    <source>
        <dbReference type="Proteomes" id="UP000194457"/>
    </source>
</evidence>
<keyword evidence="2" id="KW-0732">Signal</keyword>
<keyword evidence="4" id="KW-1185">Reference proteome</keyword>